<protein>
    <submittedName>
        <fullName evidence="1">Uncharacterized protein</fullName>
    </submittedName>
</protein>
<dbReference type="AlphaFoldDB" id="A0AAQ3NGB9"/>
<reference evidence="1 2" key="1">
    <citation type="journal article" date="2023" name="Life. Sci Alliance">
        <title>Evolutionary insights into 3D genome organization and epigenetic landscape of Vigna mungo.</title>
        <authorList>
            <person name="Junaid A."/>
            <person name="Singh B."/>
            <person name="Bhatia S."/>
        </authorList>
    </citation>
    <scope>NUCLEOTIDE SEQUENCE [LARGE SCALE GENOMIC DNA]</scope>
    <source>
        <strain evidence="1">Urdbean</strain>
    </source>
</reference>
<dbReference type="EMBL" id="CP144695">
    <property type="protein sequence ID" value="WVZ08455.1"/>
    <property type="molecule type" value="Genomic_DNA"/>
</dbReference>
<accession>A0AAQ3NGB9</accession>
<sequence>MDEMLTILYSLAVDLMDAMVLTRLDIAHVVGVVSKYLSNPRKDHYDFLLQGSWSNRRGYLDVDMAGFLDAIKDVEVCCLPTVEAVGKEILLLKCCLQDLGIKQIDIRCFVVTEVMFDDSLRKVGKTLGGRWLEVATWVALAKDKSSPIGKKQVAKILTNERVTCGHYLWKILSIPRLKMLTPWSTHGVDVPPWSTFGLGPLLTWLVKT</sequence>
<keyword evidence="2" id="KW-1185">Reference proteome</keyword>
<name>A0AAQ3NGB9_VIGMU</name>
<gene>
    <name evidence="1" type="ORF">V8G54_021801</name>
</gene>
<dbReference type="Proteomes" id="UP001374535">
    <property type="component" value="Chromosome 6"/>
</dbReference>
<proteinExistence type="predicted"/>
<evidence type="ECO:0000313" key="2">
    <source>
        <dbReference type="Proteomes" id="UP001374535"/>
    </source>
</evidence>
<evidence type="ECO:0000313" key="1">
    <source>
        <dbReference type="EMBL" id="WVZ08455.1"/>
    </source>
</evidence>
<organism evidence="1 2">
    <name type="scientific">Vigna mungo</name>
    <name type="common">Black gram</name>
    <name type="synonym">Phaseolus mungo</name>
    <dbReference type="NCBI Taxonomy" id="3915"/>
    <lineage>
        <taxon>Eukaryota</taxon>
        <taxon>Viridiplantae</taxon>
        <taxon>Streptophyta</taxon>
        <taxon>Embryophyta</taxon>
        <taxon>Tracheophyta</taxon>
        <taxon>Spermatophyta</taxon>
        <taxon>Magnoliopsida</taxon>
        <taxon>eudicotyledons</taxon>
        <taxon>Gunneridae</taxon>
        <taxon>Pentapetalae</taxon>
        <taxon>rosids</taxon>
        <taxon>fabids</taxon>
        <taxon>Fabales</taxon>
        <taxon>Fabaceae</taxon>
        <taxon>Papilionoideae</taxon>
        <taxon>50 kb inversion clade</taxon>
        <taxon>NPAAA clade</taxon>
        <taxon>indigoferoid/millettioid clade</taxon>
        <taxon>Phaseoleae</taxon>
        <taxon>Vigna</taxon>
    </lineage>
</organism>